<evidence type="ECO:0000313" key="3">
    <source>
        <dbReference type="Proteomes" id="UP000481360"/>
    </source>
</evidence>
<comment type="caution">
    <text evidence="2">The sequence shown here is derived from an EMBL/GenBank/DDBJ whole genome shotgun (WGS) entry which is preliminary data.</text>
</comment>
<gene>
    <name evidence="2" type="ORF">G7043_17610</name>
</gene>
<dbReference type="Pfam" id="PF13460">
    <property type="entry name" value="NAD_binding_10"/>
    <property type="match status" value="1"/>
</dbReference>
<sequence length="259" mass="27440">MWPDAHPVTFPSAAGSTGQRLTWRVIVKILVTGGTGTLGRHVVPLLRAAGAEVTTLSRHGDIACDLMAGDVPRIDADVVVHLAGGQKGDDIATRNLLAACAGVRHFVYISVIGADTVPLTWLRTKLACEEAIAGSGIPFTVLRAAQFHDLTLTMVRGLAKLPLVPVPGMRLQPVDTRDVAARIVELALGAPAGRVADIAGPAIYDVKQLVRDYLTAAGKRRLTVPVRLPGKAGKAYRDGQNLTLDGDHGTRTWEEFLAG</sequence>
<accession>A0A7C9RQV3</accession>
<dbReference type="InterPro" id="IPR036291">
    <property type="entry name" value="NAD(P)-bd_dom_sf"/>
</dbReference>
<dbReference type="InterPro" id="IPR051207">
    <property type="entry name" value="ComplexI_NDUFA9_subunit"/>
</dbReference>
<feature type="domain" description="NAD(P)-binding" evidence="1">
    <location>
        <begin position="33"/>
        <end position="158"/>
    </location>
</feature>
<dbReference type="Gene3D" id="3.40.50.720">
    <property type="entry name" value="NAD(P)-binding Rossmann-like Domain"/>
    <property type="match status" value="1"/>
</dbReference>
<proteinExistence type="predicted"/>
<name>A0A7C9RQV3_9PSEU</name>
<dbReference type="Proteomes" id="UP000481360">
    <property type="component" value="Unassembled WGS sequence"/>
</dbReference>
<dbReference type="AlphaFoldDB" id="A0A7C9RQV3"/>
<dbReference type="GO" id="GO:0044877">
    <property type="term" value="F:protein-containing complex binding"/>
    <property type="evidence" value="ECO:0007669"/>
    <property type="project" value="TreeGrafter"/>
</dbReference>
<keyword evidence="3" id="KW-1185">Reference proteome</keyword>
<protein>
    <submittedName>
        <fullName evidence="2">SDR family oxidoreductase</fullName>
    </submittedName>
</protein>
<evidence type="ECO:0000259" key="1">
    <source>
        <dbReference type="Pfam" id="PF13460"/>
    </source>
</evidence>
<dbReference type="PANTHER" id="PTHR12126:SF11">
    <property type="entry name" value="NADH DEHYDROGENASE [UBIQUINONE] 1 ALPHA SUBCOMPLEX SUBUNIT 9, MITOCHONDRIAL"/>
    <property type="match status" value="1"/>
</dbReference>
<reference evidence="2 3" key="1">
    <citation type="submission" date="2020-03" db="EMBL/GenBank/DDBJ databases">
        <title>Isolation and identification of active actinomycetes.</title>
        <authorList>
            <person name="Sun X."/>
        </authorList>
    </citation>
    <scope>NUCLEOTIDE SEQUENCE [LARGE SCALE GENOMIC DNA]</scope>
    <source>
        <strain evidence="2 3">NEAU-D13</strain>
    </source>
</reference>
<evidence type="ECO:0000313" key="2">
    <source>
        <dbReference type="EMBL" id="NGY60750.1"/>
    </source>
</evidence>
<dbReference type="SUPFAM" id="SSF51735">
    <property type="entry name" value="NAD(P)-binding Rossmann-fold domains"/>
    <property type="match status" value="1"/>
</dbReference>
<dbReference type="InterPro" id="IPR016040">
    <property type="entry name" value="NAD(P)-bd_dom"/>
</dbReference>
<organism evidence="2 3">
    <name type="scientific">Lentzea alba</name>
    <dbReference type="NCBI Taxonomy" id="2714351"/>
    <lineage>
        <taxon>Bacteria</taxon>
        <taxon>Bacillati</taxon>
        <taxon>Actinomycetota</taxon>
        <taxon>Actinomycetes</taxon>
        <taxon>Pseudonocardiales</taxon>
        <taxon>Pseudonocardiaceae</taxon>
        <taxon>Lentzea</taxon>
    </lineage>
</organism>
<dbReference type="PANTHER" id="PTHR12126">
    <property type="entry name" value="NADH-UBIQUINONE OXIDOREDUCTASE 39 KDA SUBUNIT-RELATED"/>
    <property type="match status" value="1"/>
</dbReference>
<dbReference type="EMBL" id="JAAMPJ010000004">
    <property type="protein sequence ID" value="NGY60750.1"/>
    <property type="molecule type" value="Genomic_DNA"/>
</dbReference>